<keyword evidence="3" id="KW-1185">Reference proteome</keyword>
<dbReference type="EMBL" id="BAAALT010000278">
    <property type="protein sequence ID" value="GAA1833284.1"/>
    <property type="molecule type" value="Genomic_DNA"/>
</dbReference>
<sequence>MRAGESTVDRFLRRLALVLLVVVPLAGCGGSGGPVAVWATAGPTASATAGATVVPTTAAPGPDASFTLATLGEQKLMPLDWGVDECPTAELRFRKGKATFGGYTVTIRQAIATDVDGDGRRETVALFACRAKGSCAVTSQVSVVDREASGKVVVRLQVVSMEYKLQAIPQIRVPRAGVVDARVAEYDACEPSGVQRFQWRSYAFVSAGFPYKAFNQSAGPTEFPPNPLAIDLGISLTEGKGGAMKATIRNASTFTATRIWVAVFVRDARTISAGSGLHSCTGGPALDNPRHYVLWCRTSDIKAGKSLTVSLKASLRSGDGDTIITVGRHPAGPVPWSTKARSYPDPVSGNNSNLGFG</sequence>
<name>A0ABP4Z3W7_9ACTN</name>
<evidence type="ECO:0000256" key="1">
    <source>
        <dbReference type="SAM" id="MobiDB-lite"/>
    </source>
</evidence>
<feature type="region of interest" description="Disordered" evidence="1">
    <location>
        <begin position="335"/>
        <end position="357"/>
    </location>
</feature>
<protein>
    <submittedName>
        <fullName evidence="2">Uncharacterized protein</fullName>
    </submittedName>
</protein>
<feature type="compositionally biased region" description="Polar residues" evidence="1">
    <location>
        <begin position="348"/>
        <end position="357"/>
    </location>
</feature>
<evidence type="ECO:0000313" key="3">
    <source>
        <dbReference type="Proteomes" id="UP001500218"/>
    </source>
</evidence>
<comment type="caution">
    <text evidence="2">The sequence shown here is derived from an EMBL/GenBank/DDBJ whole genome shotgun (WGS) entry which is preliminary data.</text>
</comment>
<dbReference type="Proteomes" id="UP001500218">
    <property type="component" value="Unassembled WGS sequence"/>
</dbReference>
<proteinExistence type="predicted"/>
<accession>A0ABP4Z3W7</accession>
<gene>
    <name evidence="2" type="ORF">GCM10009682_59610</name>
</gene>
<reference evidence="3" key="1">
    <citation type="journal article" date="2019" name="Int. J. Syst. Evol. Microbiol.">
        <title>The Global Catalogue of Microorganisms (GCM) 10K type strain sequencing project: providing services to taxonomists for standard genome sequencing and annotation.</title>
        <authorList>
            <consortium name="The Broad Institute Genomics Platform"/>
            <consortium name="The Broad Institute Genome Sequencing Center for Infectious Disease"/>
            <person name="Wu L."/>
            <person name="Ma J."/>
        </authorList>
    </citation>
    <scope>NUCLEOTIDE SEQUENCE [LARGE SCALE GENOMIC DNA]</scope>
    <source>
        <strain evidence="3">JCM 13250</strain>
    </source>
</reference>
<evidence type="ECO:0000313" key="2">
    <source>
        <dbReference type="EMBL" id="GAA1833284.1"/>
    </source>
</evidence>
<organism evidence="2 3">
    <name type="scientific">Luedemannella flava</name>
    <dbReference type="NCBI Taxonomy" id="349316"/>
    <lineage>
        <taxon>Bacteria</taxon>
        <taxon>Bacillati</taxon>
        <taxon>Actinomycetota</taxon>
        <taxon>Actinomycetes</taxon>
        <taxon>Micromonosporales</taxon>
        <taxon>Micromonosporaceae</taxon>
        <taxon>Luedemannella</taxon>
    </lineage>
</organism>